<protein>
    <recommendedName>
        <fullName evidence="3">DUF4228 domain-containing protein</fullName>
    </recommendedName>
</protein>
<dbReference type="OrthoDB" id="1932977at2759"/>
<dbReference type="Proteomes" id="UP000327013">
    <property type="component" value="Chromosome 1"/>
</dbReference>
<dbReference type="Pfam" id="PF14009">
    <property type="entry name" value="PADRE"/>
    <property type="match status" value="1"/>
</dbReference>
<sequence>MARTSNCVYCLKLAMPNYKIDDPNSFHQSTMGNCIDVLLHPPEEKIRVLIFNGGEKEFIASTPVEKITCGPYNGFKLVHHAQPYSPLAPNTRLEPGEVYYLVPLQPQPHHPSVTSRTANHDTGKRRKVKIVVTKEQLELLLRSTKKFQSSVIAGQILGSSQVDVEGCRKWQPSLATIHEVHSF</sequence>
<dbReference type="PANTHER" id="PTHR33148">
    <property type="entry name" value="PLASTID MOVEMENT IMPAIRED PROTEIN-RELATED"/>
    <property type="match status" value="1"/>
</dbReference>
<gene>
    <name evidence="1" type="ORF">FH972_000047</name>
</gene>
<dbReference type="EMBL" id="CM017321">
    <property type="protein sequence ID" value="KAE7995226.1"/>
    <property type="molecule type" value="Genomic_DNA"/>
</dbReference>
<name>A0A5N6Q7Y4_9ROSI</name>
<dbReference type="PANTHER" id="PTHR33148:SF50">
    <property type="entry name" value="DUF4228 DOMAIN-CONTAINING PROTEIN"/>
    <property type="match status" value="1"/>
</dbReference>
<reference evidence="1 2" key="1">
    <citation type="submission" date="2019-06" db="EMBL/GenBank/DDBJ databases">
        <title>A chromosomal-level reference genome of Carpinus fangiana (Coryloideae, Betulaceae).</title>
        <authorList>
            <person name="Yang X."/>
            <person name="Wang Z."/>
            <person name="Zhang L."/>
            <person name="Hao G."/>
            <person name="Liu J."/>
            <person name="Yang Y."/>
        </authorList>
    </citation>
    <scope>NUCLEOTIDE SEQUENCE [LARGE SCALE GENOMIC DNA]</scope>
    <source>
        <strain evidence="1">Cfa_2016G</strain>
        <tissue evidence="1">Leaf</tissue>
    </source>
</reference>
<accession>A0A5N6Q7Y4</accession>
<organism evidence="1 2">
    <name type="scientific">Carpinus fangiana</name>
    <dbReference type="NCBI Taxonomy" id="176857"/>
    <lineage>
        <taxon>Eukaryota</taxon>
        <taxon>Viridiplantae</taxon>
        <taxon>Streptophyta</taxon>
        <taxon>Embryophyta</taxon>
        <taxon>Tracheophyta</taxon>
        <taxon>Spermatophyta</taxon>
        <taxon>Magnoliopsida</taxon>
        <taxon>eudicotyledons</taxon>
        <taxon>Gunneridae</taxon>
        <taxon>Pentapetalae</taxon>
        <taxon>rosids</taxon>
        <taxon>fabids</taxon>
        <taxon>Fagales</taxon>
        <taxon>Betulaceae</taxon>
        <taxon>Carpinus</taxon>
    </lineage>
</organism>
<dbReference type="AlphaFoldDB" id="A0A5N6Q7Y4"/>
<proteinExistence type="predicted"/>
<dbReference type="InterPro" id="IPR025322">
    <property type="entry name" value="PADRE_dom"/>
</dbReference>
<evidence type="ECO:0008006" key="3">
    <source>
        <dbReference type="Google" id="ProtNLM"/>
    </source>
</evidence>
<keyword evidence="2" id="KW-1185">Reference proteome</keyword>
<evidence type="ECO:0000313" key="2">
    <source>
        <dbReference type="Proteomes" id="UP000327013"/>
    </source>
</evidence>
<evidence type="ECO:0000313" key="1">
    <source>
        <dbReference type="EMBL" id="KAE7995226.1"/>
    </source>
</evidence>